<protein>
    <submittedName>
        <fullName evidence="1">Uncharacterized protein</fullName>
    </submittedName>
</protein>
<evidence type="ECO:0000313" key="1">
    <source>
        <dbReference type="EMBL" id="GIF00150.1"/>
    </source>
</evidence>
<proteinExistence type="predicted"/>
<gene>
    <name evidence="1" type="ORF">Ari01nite_76140</name>
</gene>
<sequence length="153" mass="17162">MEARKISIWRSRYLVSDRGREITTWDGSAWRSGGDFTLDGRQFRVRSNAWGTRYTMTDDADTVLAEASRVGRKRWTVEAGGQTYHFRRRSFWGNEEELVLGDTRVGSIRKTSFWRGDVDVELPGLAPALQVFVLGVVISMWEAQAAAAAGASA</sequence>
<dbReference type="EMBL" id="BOMV01000080">
    <property type="protein sequence ID" value="GIF00150.1"/>
    <property type="molecule type" value="Genomic_DNA"/>
</dbReference>
<organism evidence="1 2">
    <name type="scientific">Paractinoplanes rishiriensis</name>
    <dbReference type="NCBI Taxonomy" id="1050105"/>
    <lineage>
        <taxon>Bacteria</taxon>
        <taxon>Bacillati</taxon>
        <taxon>Actinomycetota</taxon>
        <taxon>Actinomycetes</taxon>
        <taxon>Micromonosporales</taxon>
        <taxon>Micromonosporaceae</taxon>
        <taxon>Paractinoplanes</taxon>
    </lineage>
</organism>
<dbReference type="AlphaFoldDB" id="A0A919MYN5"/>
<dbReference type="RefSeq" id="WP_239163360.1">
    <property type="nucleotide sequence ID" value="NZ_BOMV01000080.1"/>
</dbReference>
<reference evidence="1" key="1">
    <citation type="submission" date="2021-01" db="EMBL/GenBank/DDBJ databases">
        <title>Whole genome shotgun sequence of Actinoplanes rishiriensis NBRC 108556.</title>
        <authorList>
            <person name="Komaki H."/>
            <person name="Tamura T."/>
        </authorList>
    </citation>
    <scope>NUCLEOTIDE SEQUENCE</scope>
    <source>
        <strain evidence="1">NBRC 108556</strain>
    </source>
</reference>
<keyword evidence="2" id="KW-1185">Reference proteome</keyword>
<comment type="caution">
    <text evidence="1">The sequence shown here is derived from an EMBL/GenBank/DDBJ whole genome shotgun (WGS) entry which is preliminary data.</text>
</comment>
<dbReference type="Proteomes" id="UP000636960">
    <property type="component" value="Unassembled WGS sequence"/>
</dbReference>
<evidence type="ECO:0000313" key="2">
    <source>
        <dbReference type="Proteomes" id="UP000636960"/>
    </source>
</evidence>
<accession>A0A919MYN5</accession>
<name>A0A919MYN5_9ACTN</name>